<name>A0A0R2PQG8_9GAMM</name>
<evidence type="ECO:0000313" key="2">
    <source>
        <dbReference type="EMBL" id="KRO40212.1"/>
    </source>
</evidence>
<accession>A0A0R2PQG8</accession>
<reference evidence="3" key="1">
    <citation type="submission" date="2015-10" db="EMBL/GenBank/DDBJ databases">
        <title>Metagenome-Assembled Genomes uncover a global brackish microbiome.</title>
        <authorList>
            <person name="Hugerth L.W."/>
            <person name="Larsson J."/>
            <person name="Alneberg J."/>
            <person name="Lindh M.V."/>
            <person name="Legrand C."/>
            <person name="Pinhassi J."/>
            <person name="Andersson A."/>
        </authorList>
    </citation>
    <scope>NUCLEOTIDE SEQUENCE [LARGE SCALE GENOMIC DNA]</scope>
</reference>
<organism evidence="2 3">
    <name type="scientific">SAR86 cluster bacterium BACL1 MAG-120920-bin57</name>
    <dbReference type="NCBI Taxonomy" id="1655571"/>
    <lineage>
        <taxon>Bacteria</taxon>
        <taxon>Pseudomonadati</taxon>
        <taxon>Pseudomonadota</taxon>
        <taxon>Gammaproteobacteria</taxon>
        <taxon>SAR86 cluster</taxon>
    </lineage>
</organism>
<sequence>MINKDTLEAFMSIVQDKIINFADTTGKPGFAVLKGEMQEKFDALVKSQGYVTAQDYQILETLATKLEARIDNLEKELAEREVK</sequence>
<gene>
    <name evidence="2" type="ORF">ABR63_04390</name>
</gene>
<keyword evidence="1" id="KW-0175">Coiled coil</keyword>
<dbReference type="AlphaFoldDB" id="A0A0R2PQG8"/>
<feature type="coiled-coil region" evidence="1">
    <location>
        <begin position="56"/>
        <end position="83"/>
    </location>
</feature>
<dbReference type="EMBL" id="LIAV01000157">
    <property type="protein sequence ID" value="KRO40212.1"/>
    <property type="molecule type" value="Genomic_DNA"/>
</dbReference>
<dbReference type="Proteomes" id="UP000050874">
    <property type="component" value="Unassembled WGS sequence"/>
</dbReference>
<comment type="caution">
    <text evidence="2">The sequence shown here is derived from an EMBL/GenBank/DDBJ whole genome shotgun (WGS) entry which is preliminary data.</text>
</comment>
<evidence type="ECO:0000256" key="1">
    <source>
        <dbReference type="SAM" id="Coils"/>
    </source>
</evidence>
<protein>
    <submittedName>
        <fullName evidence="2">Uncharacterized protein</fullName>
    </submittedName>
</protein>
<evidence type="ECO:0000313" key="3">
    <source>
        <dbReference type="Proteomes" id="UP000050874"/>
    </source>
</evidence>
<proteinExistence type="predicted"/>